<dbReference type="AlphaFoldDB" id="A0A4R6BXI4"/>
<protein>
    <recommendedName>
        <fullName evidence="1">Helicase Helix-turn-helix domain-containing protein</fullName>
    </recommendedName>
</protein>
<dbReference type="Proteomes" id="UP000294802">
    <property type="component" value="Unassembled WGS sequence"/>
</dbReference>
<proteinExistence type="predicted"/>
<evidence type="ECO:0000259" key="1">
    <source>
        <dbReference type="Pfam" id="PF14493"/>
    </source>
</evidence>
<sequence>MNSILTLAKMKKFQSKTDKSFTNILTGYKSHQTYFDALMQGLLPFYNCFPHGLKSDDESHIVIRDHQFYPYFYDSSQLTFQSLRLLTQSLSAKTLQLPSFYPVTNHLFVQQQVRQCFILYKDNPEIFRNDLVNLYQSVEKCLGTCYSYLLLPDGSGQHFSKSDILIECGITEDEIDLALLKEYNVITAMIRQHPKLSGLYIRIPLHSASEKTSTLLEQRYTVERMAAIRHVKQHTIEDHLIEMMIKDYAFDWKQFISESEVVEIRQLYRLHKFEKLKPYYENSSIDSYFKIKLALCLVIKEAYDEAGANT</sequence>
<dbReference type="Pfam" id="PF14493">
    <property type="entry name" value="HTH_40"/>
    <property type="match status" value="1"/>
</dbReference>
<gene>
    <name evidence="2" type="ORF">ERX29_00955</name>
</gene>
<name>A0A4R6BXI4_9STAP</name>
<feature type="domain" description="Helicase Helix-turn-helix" evidence="1">
    <location>
        <begin position="210"/>
        <end position="295"/>
    </location>
</feature>
<dbReference type="RefSeq" id="WP_133442804.1">
    <property type="nucleotide sequence ID" value="NZ_SCWB01000001.1"/>
</dbReference>
<organism evidence="2 3">
    <name type="scientific">Macrococcus lamae</name>
    <dbReference type="NCBI Taxonomy" id="198484"/>
    <lineage>
        <taxon>Bacteria</taxon>
        <taxon>Bacillati</taxon>
        <taxon>Bacillota</taxon>
        <taxon>Bacilli</taxon>
        <taxon>Bacillales</taxon>
        <taxon>Staphylococcaceae</taxon>
        <taxon>Macrococcus</taxon>
    </lineage>
</organism>
<evidence type="ECO:0000313" key="2">
    <source>
        <dbReference type="EMBL" id="TDM13201.1"/>
    </source>
</evidence>
<comment type="caution">
    <text evidence="2">The sequence shown here is derived from an EMBL/GenBank/DDBJ whole genome shotgun (WGS) entry which is preliminary data.</text>
</comment>
<reference evidence="2 3" key="1">
    <citation type="submission" date="2019-01" db="EMBL/GenBank/DDBJ databases">
        <title>Draft genome sequences of the type strains of six Macrococcus species.</title>
        <authorList>
            <person name="Mazhar S."/>
            <person name="Altermann E."/>
            <person name="Hill C."/>
            <person name="Mcauliffe O."/>
        </authorList>
    </citation>
    <scope>NUCLEOTIDE SEQUENCE [LARGE SCALE GENOMIC DNA]</scope>
    <source>
        <strain evidence="2 3">CCM4815</strain>
    </source>
</reference>
<keyword evidence="3" id="KW-1185">Reference proteome</keyword>
<evidence type="ECO:0000313" key="3">
    <source>
        <dbReference type="Proteomes" id="UP000294802"/>
    </source>
</evidence>
<dbReference type="OrthoDB" id="2354672at2"/>
<dbReference type="InterPro" id="IPR029491">
    <property type="entry name" value="Helicase_HTH"/>
</dbReference>
<dbReference type="EMBL" id="SCWB01000001">
    <property type="protein sequence ID" value="TDM13201.1"/>
    <property type="molecule type" value="Genomic_DNA"/>
</dbReference>
<accession>A0A4R6BXI4</accession>